<evidence type="ECO:0000313" key="4">
    <source>
        <dbReference type="Proteomes" id="UP000001219"/>
    </source>
</evidence>
<proteinExistence type="predicted"/>
<evidence type="ECO:0000256" key="2">
    <source>
        <dbReference type="SAM" id="SignalP"/>
    </source>
</evidence>
<dbReference type="PROSITE" id="PS51257">
    <property type="entry name" value="PROKAR_LIPOPROTEIN"/>
    <property type="match status" value="1"/>
</dbReference>
<dbReference type="STRING" id="526226.Gbro_3336"/>
<organism evidence="3 4">
    <name type="scientific">Gordonia bronchialis (strain ATCC 25592 / DSM 43247 / BCRC 13721 / JCM 3198 / KCTC 3076 / NBRC 16047 / NCTC 10667)</name>
    <name type="common">Rhodococcus bronchialis</name>
    <dbReference type="NCBI Taxonomy" id="526226"/>
    <lineage>
        <taxon>Bacteria</taxon>
        <taxon>Bacillati</taxon>
        <taxon>Actinomycetota</taxon>
        <taxon>Actinomycetes</taxon>
        <taxon>Mycobacteriales</taxon>
        <taxon>Gordoniaceae</taxon>
        <taxon>Gordonia</taxon>
    </lineage>
</organism>
<name>D0LD47_GORB4</name>
<sequence>MSDGYIRVRAGRAARGAMIMAATAVLAVTGLTACADDAQSGAEVTLLTHDSFALPESVFDTFRQQTGLTLKIIKSGDAGQLASTVALTPGSPKADAVYGIDNTLASRAINAGALEPYAPPAAADGAARYAIPGAADQLTAVDRGDVCLNIDDTWYADRRATPPTGFRDLTNPTFAAQSVLLDPRTSSPGMAFLLTTIGVLGDGWQNYWKTVVAGGATISGDWTDAYEHQFSGGTGHGPKPIVVSYASSPAAQPGTSALLDSCFGQVEYIGILKGTRNPDGARKLVDFMLSQTVQKELPSSMYVYPVQNGTPLPDGWQQRAPVPAWRVSLPPEYIAANAEKWQDQWRTAVGR</sequence>
<dbReference type="PANTHER" id="PTHR30006">
    <property type="entry name" value="THIAMINE-BINDING PERIPLASMIC PROTEIN-RELATED"/>
    <property type="match status" value="1"/>
</dbReference>
<dbReference type="NCBIfam" id="TIGR01254">
    <property type="entry name" value="sfuA"/>
    <property type="match status" value="1"/>
</dbReference>
<dbReference type="eggNOG" id="COG4143">
    <property type="taxonomic scope" value="Bacteria"/>
</dbReference>
<dbReference type="RefSeq" id="WP_012835055.1">
    <property type="nucleotide sequence ID" value="NC_013441.1"/>
</dbReference>
<dbReference type="Pfam" id="PF13343">
    <property type="entry name" value="SBP_bac_6"/>
    <property type="match status" value="1"/>
</dbReference>
<dbReference type="HOGENOM" id="CLU_026974_6_1_11"/>
<dbReference type="PANTHER" id="PTHR30006:SF2">
    <property type="entry name" value="ABC TRANSPORTER SUBSTRATE-BINDING PROTEIN"/>
    <property type="match status" value="1"/>
</dbReference>
<dbReference type="Gene3D" id="3.40.190.10">
    <property type="entry name" value="Periplasmic binding protein-like II"/>
    <property type="match status" value="2"/>
</dbReference>
<dbReference type="KEGG" id="gbr:Gbro_3336"/>
<dbReference type="EMBL" id="CP001802">
    <property type="protein sequence ID" value="ACY22540.1"/>
    <property type="molecule type" value="Genomic_DNA"/>
</dbReference>
<protein>
    <submittedName>
        <fullName evidence="3">ABC transporter, periplasmic binding protein, thiB subfamily</fullName>
    </submittedName>
</protein>
<keyword evidence="4" id="KW-1185">Reference proteome</keyword>
<dbReference type="GO" id="GO:0030976">
    <property type="term" value="F:thiamine pyrophosphate binding"/>
    <property type="evidence" value="ECO:0007669"/>
    <property type="project" value="TreeGrafter"/>
</dbReference>
<evidence type="ECO:0000256" key="1">
    <source>
        <dbReference type="ARBA" id="ARBA00022729"/>
    </source>
</evidence>
<dbReference type="AlphaFoldDB" id="D0LD47"/>
<dbReference type="GO" id="GO:0030975">
    <property type="term" value="F:thiamine binding"/>
    <property type="evidence" value="ECO:0007669"/>
    <property type="project" value="InterPro"/>
</dbReference>
<dbReference type="GO" id="GO:0030288">
    <property type="term" value="C:outer membrane-bounded periplasmic space"/>
    <property type="evidence" value="ECO:0007669"/>
    <property type="project" value="TreeGrafter"/>
</dbReference>
<dbReference type="InterPro" id="IPR005948">
    <property type="entry name" value="ThiB-like"/>
</dbReference>
<keyword evidence="1 2" id="KW-0732">Signal</keyword>
<evidence type="ECO:0000313" key="3">
    <source>
        <dbReference type="EMBL" id="ACY22540.1"/>
    </source>
</evidence>
<dbReference type="Proteomes" id="UP000001219">
    <property type="component" value="Chromosome"/>
</dbReference>
<feature type="signal peptide" evidence="2">
    <location>
        <begin position="1"/>
        <end position="35"/>
    </location>
</feature>
<dbReference type="OrthoDB" id="5412681at2"/>
<dbReference type="SUPFAM" id="SSF53850">
    <property type="entry name" value="Periplasmic binding protein-like II"/>
    <property type="match status" value="1"/>
</dbReference>
<accession>D0LD47</accession>
<gene>
    <name evidence="3" type="ordered locus">Gbro_3336</name>
</gene>
<feature type="chain" id="PRO_5003010485" evidence="2">
    <location>
        <begin position="36"/>
        <end position="351"/>
    </location>
</feature>
<reference evidence="3 4" key="2">
    <citation type="journal article" date="2010" name="Stand. Genomic Sci.">
        <title>Complete genome sequence of Gordonia bronchialis type strain (3410).</title>
        <authorList>
            <person name="Ivanova N."/>
            <person name="Sikorski J."/>
            <person name="Jando M."/>
            <person name="Lapidus A."/>
            <person name="Nolan M."/>
            <person name="Lucas S."/>
            <person name="Del Rio T.G."/>
            <person name="Tice H."/>
            <person name="Copeland A."/>
            <person name="Cheng J.F."/>
            <person name="Chen F."/>
            <person name="Bruce D."/>
            <person name="Goodwin L."/>
            <person name="Pitluck S."/>
            <person name="Mavromatis K."/>
            <person name="Ovchinnikova G."/>
            <person name="Pati A."/>
            <person name="Chen A."/>
            <person name="Palaniappan K."/>
            <person name="Land M."/>
            <person name="Hauser L."/>
            <person name="Chang Y.J."/>
            <person name="Jeffries C.D."/>
            <person name="Chain P."/>
            <person name="Saunders E."/>
            <person name="Han C."/>
            <person name="Detter J.C."/>
            <person name="Brettin T."/>
            <person name="Rohde M."/>
            <person name="Goker M."/>
            <person name="Bristow J."/>
            <person name="Eisen J.A."/>
            <person name="Markowitz V."/>
            <person name="Hugenholtz P."/>
            <person name="Klenk H.P."/>
            <person name="Kyrpides N.C."/>
        </authorList>
    </citation>
    <scope>NUCLEOTIDE SEQUENCE [LARGE SCALE GENOMIC DNA]</scope>
    <source>
        <strain evidence="4">ATCC 25592 / DSM 43247 / BCRC 13721 / JCM 3198 / KCTC 3076 / NBRC 16047 / NCTC 10667</strain>
    </source>
</reference>
<dbReference type="GO" id="GO:0015888">
    <property type="term" value="P:thiamine transport"/>
    <property type="evidence" value="ECO:0007669"/>
    <property type="project" value="InterPro"/>
</dbReference>
<reference evidence="4" key="1">
    <citation type="submission" date="2009-10" db="EMBL/GenBank/DDBJ databases">
        <title>The complete chromosome of Gordonia bronchialis DSM 43247.</title>
        <authorList>
            <consortium name="US DOE Joint Genome Institute (JGI-PGF)"/>
            <person name="Lucas S."/>
            <person name="Copeland A."/>
            <person name="Lapidus A."/>
            <person name="Glavina del Rio T."/>
            <person name="Dalin E."/>
            <person name="Tice H."/>
            <person name="Bruce D."/>
            <person name="Goodwin L."/>
            <person name="Pitluck S."/>
            <person name="Kyrpides N."/>
            <person name="Mavromatis K."/>
            <person name="Ivanova N."/>
            <person name="Ovchinnikova G."/>
            <person name="Saunders E."/>
            <person name="Brettin T."/>
            <person name="Detter J.C."/>
            <person name="Han C."/>
            <person name="Larimer F."/>
            <person name="Land M."/>
            <person name="Hauser L."/>
            <person name="Markowitz V."/>
            <person name="Cheng J.-F."/>
            <person name="Hugenholtz P."/>
            <person name="Woyke T."/>
            <person name="Wu D."/>
            <person name="Jando M."/>
            <person name="Schneider S."/>
            <person name="Goeker M."/>
            <person name="Klenk H.-P."/>
            <person name="Eisen J.A."/>
        </authorList>
    </citation>
    <scope>NUCLEOTIDE SEQUENCE [LARGE SCALE GENOMIC DNA]</scope>
    <source>
        <strain evidence="4">ATCC 25592 / DSM 43247 / BCRC 13721 / JCM 3198 / KCTC 3076 / NBRC 16047 / NCTC 10667</strain>
    </source>
</reference>